<dbReference type="InterPro" id="IPR008266">
    <property type="entry name" value="Tyr_kinase_AS"/>
</dbReference>
<reference evidence="3" key="1">
    <citation type="journal article" date="2011" name="Plant Physiol.">
        <title>Comprehensive sequence analysis of 24,783 barley full-length cDNAs derived from 12 clone libraries.</title>
        <authorList>
            <person name="Matsumoto T."/>
            <person name="Tanaka T."/>
            <person name="Sakai H."/>
            <person name="Amano N."/>
            <person name="Kanamori H."/>
            <person name="Kurita K."/>
            <person name="Kikuta A."/>
            <person name="Kamiya K."/>
            <person name="Yamamoto M."/>
            <person name="Ikawa H."/>
            <person name="Fujii N."/>
            <person name="Hori K."/>
            <person name="Itoh T."/>
            <person name="Sato K."/>
        </authorList>
    </citation>
    <scope>NUCLEOTIDE SEQUENCE</scope>
</reference>
<accession>F2E5Y7</accession>
<dbReference type="EMBL" id="AK371561">
    <property type="protein sequence ID" value="BAK02759.1"/>
    <property type="molecule type" value="mRNA"/>
</dbReference>
<dbReference type="InterPro" id="IPR011009">
    <property type="entry name" value="Kinase-like_dom_sf"/>
</dbReference>
<feature type="compositionally biased region" description="Polar residues" evidence="1">
    <location>
        <begin position="125"/>
        <end position="136"/>
    </location>
</feature>
<dbReference type="PROSITE" id="PS50011">
    <property type="entry name" value="PROTEIN_KINASE_DOM"/>
    <property type="match status" value="1"/>
</dbReference>
<feature type="compositionally biased region" description="Polar residues" evidence="1">
    <location>
        <begin position="1"/>
        <end position="10"/>
    </location>
</feature>
<dbReference type="Gene3D" id="1.10.510.10">
    <property type="entry name" value="Transferase(Phosphotransferase) domain 1"/>
    <property type="match status" value="1"/>
</dbReference>
<dbReference type="InterPro" id="IPR000719">
    <property type="entry name" value="Prot_kinase_dom"/>
</dbReference>
<feature type="domain" description="Protein kinase" evidence="2">
    <location>
        <begin position="387"/>
        <end position="651"/>
    </location>
</feature>
<dbReference type="PANTHER" id="PTHR13954">
    <property type="entry name" value="IRE1-RELATED"/>
    <property type="match status" value="1"/>
</dbReference>
<proteinExistence type="evidence at transcript level"/>
<feature type="region of interest" description="Disordered" evidence="1">
    <location>
        <begin position="122"/>
        <end position="145"/>
    </location>
</feature>
<dbReference type="Pfam" id="PF00069">
    <property type="entry name" value="Pkinase"/>
    <property type="match status" value="1"/>
</dbReference>
<name>F2E5Y7_HORVV</name>
<feature type="compositionally biased region" description="Low complexity" evidence="1">
    <location>
        <begin position="11"/>
        <end position="22"/>
    </location>
</feature>
<evidence type="ECO:0000259" key="2">
    <source>
        <dbReference type="PROSITE" id="PS50011"/>
    </source>
</evidence>
<dbReference type="AlphaFoldDB" id="F2E5Y7"/>
<dbReference type="PANTHER" id="PTHR13954:SF6">
    <property type="entry name" value="NON-SPECIFIC SERINE_THREONINE PROTEIN KINASE"/>
    <property type="match status" value="1"/>
</dbReference>
<evidence type="ECO:0000313" key="3">
    <source>
        <dbReference type="EMBL" id="BAK02759.1"/>
    </source>
</evidence>
<dbReference type="InterPro" id="IPR020635">
    <property type="entry name" value="Tyr_kinase_cat_dom"/>
</dbReference>
<dbReference type="GO" id="GO:0004674">
    <property type="term" value="F:protein serine/threonine kinase activity"/>
    <property type="evidence" value="ECO:0007669"/>
    <property type="project" value="InterPro"/>
</dbReference>
<dbReference type="GO" id="GO:0004521">
    <property type="term" value="F:RNA endonuclease activity"/>
    <property type="evidence" value="ECO:0007669"/>
    <property type="project" value="InterPro"/>
</dbReference>
<organism evidence="3">
    <name type="scientific">Hordeum vulgare subsp. vulgare</name>
    <name type="common">Domesticated barley</name>
    <dbReference type="NCBI Taxonomy" id="112509"/>
    <lineage>
        <taxon>Eukaryota</taxon>
        <taxon>Viridiplantae</taxon>
        <taxon>Streptophyta</taxon>
        <taxon>Embryophyta</taxon>
        <taxon>Tracheophyta</taxon>
        <taxon>Spermatophyta</taxon>
        <taxon>Magnoliopsida</taxon>
        <taxon>Liliopsida</taxon>
        <taxon>Poales</taxon>
        <taxon>Poaceae</taxon>
        <taxon>BOP clade</taxon>
        <taxon>Pooideae</taxon>
        <taxon>Triticodae</taxon>
        <taxon>Triticeae</taxon>
        <taxon>Hordeinae</taxon>
        <taxon>Hordeum</taxon>
    </lineage>
</organism>
<dbReference type="InterPro" id="IPR045133">
    <property type="entry name" value="IRE1/2-like"/>
</dbReference>
<evidence type="ECO:0000256" key="1">
    <source>
        <dbReference type="SAM" id="MobiDB-lite"/>
    </source>
</evidence>
<protein>
    <submittedName>
        <fullName evidence="3">Predicted protein</fullName>
    </submittedName>
</protein>
<dbReference type="GO" id="GO:0030968">
    <property type="term" value="P:endoplasmic reticulum unfolded protein response"/>
    <property type="evidence" value="ECO:0007669"/>
    <property type="project" value="InterPro"/>
</dbReference>
<dbReference type="GO" id="GO:0005524">
    <property type="term" value="F:ATP binding"/>
    <property type="evidence" value="ECO:0007669"/>
    <property type="project" value="InterPro"/>
</dbReference>
<dbReference type="SUPFAM" id="SSF56112">
    <property type="entry name" value="Protein kinase-like (PK-like)"/>
    <property type="match status" value="1"/>
</dbReference>
<feature type="region of interest" description="Disordered" evidence="1">
    <location>
        <begin position="1"/>
        <end position="27"/>
    </location>
</feature>
<dbReference type="PROSITE" id="PS00109">
    <property type="entry name" value="PROTEIN_KINASE_TYR"/>
    <property type="match status" value="1"/>
</dbReference>
<dbReference type="GO" id="GO:0004713">
    <property type="term" value="F:protein tyrosine kinase activity"/>
    <property type="evidence" value="ECO:0007669"/>
    <property type="project" value="InterPro"/>
</dbReference>
<sequence>MNRSTAPQQNRRSGPSAGGSRSYATVTMPPPSLQLADVEPLLKCIQSTLSESKANTIELAAVGLRYKAPLPPGAKLLYLVQHLETLGFVSIQKAGPQNYIRLTADGAAWSDSAQNAKPVAAVTSDRPSPSHSNSHNAVPPANKPLMPPAQNEFLLSAAQREGFEAALDFYCRTYPDDAHTIRALRSELERTYAQACSWSVKVSGIPANLRYSPASKTGLAQHLKIDNRDFISWVYRDHKDGQTKAVITFLQSKTALKQANRASHMLWQNPFVYFDEASSVLTLEPVEKPVERVLFEQWDAVFQQHQHNHAAPEVKVNQAIIPPDRPPRQMVPTSQRCINTIFKEEATKRLEDRKSLVESKSPPSIGIVRQKPLHNNTVYFACSSRDERKQIALGEGSEGTVWLAKAVNGTWVAVKQYLANKVNFCERDVDNVKVVVSKSNQDTCLLNYHHYQLPAEDSDFGFIEMDLAIASLQDRITALQKIPWGQDELFAVNHDLVRACDAMQSANVVHRDIRAANFLYLPNGGLRLADFGLSKELQAGMTTMGTLSSGILHQPYEVLAALDANEEVKARPSVDIFMLGMVMCYAATGGRYPYGTGHEREQSVEISKRSGPTVVLKDVTDSCLRSLLIWMLDHDYAMRPTINEVRDHPYFLNHNMREGKMNTLHHNLKSSDTQERTKKLLTNVREILRREGIERMISEWPARLPPVVRAAFETPTFSLYGTLESAVVFVRNGLAHLRENLQKHVPALSQDDWNTVISDASTGERWSSVNEFFFCHSSISWLLPAYYRALSQLSRAAREETNFISSLQNEAEHMNGGDDDEKDPF</sequence>
<dbReference type="SMART" id="SM00219">
    <property type="entry name" value="TyrKc"/>
    <property type="match status" value="1"/>
</dbReference>